<proteinExistence type="predicted"/>
<sequence>MSYISAPTLRRLSIAALGGVAGLLLVVGSAETVAQPARYDRSWETAPEGTSCRIGPGDPGHVVVARVKGKVWNQCHQLLPGTTRLYE</sequence>
<evidence type="ECO:0000313" key="1">
    <source>
        <dbReference type="EMBL" id="BAH56147.1"/>
    </source>
</evidence>
<keyword evidence="1" id="KW-0614">Plasmid</keyword>
<dbReference type="Proteomes" id="UP000002212">
    <property type="component" value="Plasmid pKNR"/>
</dbReference>
<dbReference type="AlphaFoldDB" id="C1BEA7"/>
<dbReference type="KEGG" id="rop:ROP_pKNR-00550"/>
<dbReference type="EMBL" id="AP011118">
    <property type="protein sequence ID" value="BAH56147.1"/>
    <property type="molecule type" value="Genomic_DNA"/>
</dbReference>
<evidence type="ECO:0000313" key="2">
    <source>
        <dbReference type="Proteomes" id="UP000002212"/>
    </source>
</evidence>
<gene>
    <name evidence="1" type="ordered locus">ROP_pKNR-00550</name>
</gene>
<accession>C1BEA7</accession>
<dbReference type="PATRIC" id="fig|632772.20.peg.7625"/>
<reference evidence="1 2" key="1">
    <citation type="submission" date="2009-03" db="EMBL/GenBank/DDBJ databases">
        <title>Comparison of the complete genome sequences of Rhodococcus erythropolis PR4 and Rhodococcus opacus B4.</title>
        <authorList>
            <person name="Takarada H."/>
            <person name="Sekine M."/>
            <person name="Hosoyama A."/>
            <person name="Yamada R."/>
            <person name="Fujisawa T."/>
            <person name="Omata S."/>
            <person name="Shimizu A."/>
            <person name="Tsukatani N."/>
            <person name="Tanikawa S."/>
            <person name="Fujita N."/>
            <person name="Harayama S."/>
        </authorList>
    </citation>
    <scope>NUCLEOTIDE SEQUENCE [LARGE SCALE GENOMIC DNA]</scope>
    <source>
        <strain evidence="1 2">B4</strain>
        <plasmid evidence="1 2">pKNR</plasmid>
    </source>
</reference>
<geneLocation type="plasmid" evidence="1 2">
    <name>pKNR</name>
</geneLocation>
<organism evidence="1 2">
    <name type="scientific">Rhodococcus opacus (strain B4)</name>
    <dbReference type="NCBI Taxonomy" id="632772"/>
    <lineage>
        <taxon>Bacteria</taxon>
        <taxon>Bacillati</taxon>
        <taxon>Actinomycetota</taxon>
        <taxon>Actinomycetes</taxon>
        <taxon>Mycobacteriales</taxon>
        <taxon>Nocardiaceae</taxon>
        <taxon>Rhodococcus</taxon>
    </lineage>
</organism>
<dbReference type="HOGENOM" id="CLU_2481250_0_0_11"/>
<dbReference type="RefSeq" id="WP_012691872.1">
    <property type="nucleotide sequence ID" value="NC_012523.1"/>
</dbReference>
<name>C1BEA7_RHOOB</name>
<protein>
    <submittedName>
        <fullName evidence="1">Uncharacterized protein</fullName>
    </submittedName>
</protein>